<feature type="active site" description="Nucleophile" evidence="6">
    <location>
        <position position="119"/>
    </location>
</feature>
<gene>
    <name evidence="6 8" type="primary">msrB</name>
    <name evidence="8" type="ORF">ENE74_03210</name>
</gene>
<dbReference type="Proteomes" id="UP000282977">
    <property type="component" value="Unassembled WGS sequence"/>
</dbReference>
<evidence type="ECO:0000256" key="3">
    <source>
        <dbReference type="ARBA" id="ARBA00022833"/>
    </source>
</evidence>
<comment type="similarity">
    <text evidence="1 6">Belongs to the MsrB Met sulfoxide reductase family.</text>
</comment>
<dbReference type="PANTHER" id="PTHR10173">
    <property type="entry name" value="METHIONINE SULFOXIDE REDUCTASE"/>
    <property type="match status" value="1"/>
</dbReference>
<protein>
    <recommendedName>
        <fullName evidence="6">Peptide methionine sulfoxide reductase MsrB</fullName>
        <ecNumber evidence="6">1.8.4.12</ecNumber>
    </recommendedName>
    <alternativeName>
        <fullName evidence="6">Peptide-methionine (R)-S-oxide reductase</fullName>
    </alternativeName>
</protein>
<dbReference type="PROSITE" id="PS51790">
    <property type="entry name" value="MSRB"/>
    <property type="match status" value="1"/>
</dbReference>
<evidence type="ECO:0000313" key="8">
    <source>
        <dbReference type="EMBL" id="RVT43632.1"/>
    </source>
</evidence>
<dbReference type="Pfam" id="PF01641">
    <property type="entry name" value="SelR"/>
    <property type="match status" value="1"/>
</dbReference>
<keyword evidence="4 6" id="KW-0560">Oxidoreductase</keyword>
<organism evidence="8 9">
    <name type="scientific">Sphingobium algorifonticola</name>
    <dbReference type="NCBI Taxonomy" id="2008318"/>
    <lineage>
        <taxon>Bacteria</taxon>
        <taxon>Pseudomonadati</taxon>
        <taxon>Pseudomonadota</taxon>
        <taxon>Alphaproteobacteria</taxon>
        <taxon>Sphingomonadales</taxon>
        <taxon>Sphingomonadaceae</taxon>
        <taxon>Sphingobium</taxon>
    </lineage>
</organism>
<dbReference type="PANTHER" id="PTHR10173:SF52">
    <property type="entry name" value="METHIONINE-R-SULFOXIDE REDUCTASE B1"/>
    <property type="match status" value="1"/>
</dbReference>
<dbReference type="InterPro" id="IPR002579">
    <property type="entry name" value="Met_Sox_Rdtase_MsrB_dom"/>
</dbReference>
<dbReference type="GO" id="GO:0005737">
    <property type="term" value="C:cytoplasm"/>
    <property type="evidence" value="ECO:0007669"/>
    <property type="project" value="TreeGrafter"/>
</dbReference>
<dbReference type="FunFam" id="2.170.150.20:FF:000001">
    <property type="entry name" value="Peptide methionine sulfoxide reductase MsrB"/>
    <property type="match status" value="1"/>
</dbReference>
<comment type="catalytic activity">
    <reaction evidence="5 6">
        <text>L-methionyl-[protein] + [thioredoxin]-disulfide + H2O = L-methionyl-(R)-S-oxide-[protein] + [thioredoxin]-dithiol</text>
        <dbReference type="Rhea" id="RHEA:24164"/>
        <dbReference type="Rhea" id="RHEA-COMP:10698"/>
        <dbReference type="Rhea" id="RHEA-COMP:10700"/>
        <dbReference type="Rhea" id="RHEA-COMP:12313"/>
        <dbReference type="Rhea" id="RHEA-COMP:12314"/>
        <dbReference type="ChEBI" id="CHEBI:15377"/>
        <dbReference type="ChEBI" id="CHEBI:16044"/>
        <dbReference type="ChEBI" id="CHEBI:29950"/>
        <dbReference type="ChEBI" id="CHEBI:45764"/>
        <dbReference type="ChEBI" id="CHEBI:50058"/>
        <dbReference type="EC" id="1.8.4.12"/>
    </reaction>
</comment>
<dbReference type="Gene3D" id="2.170.150.20">
    <property type="entry name" value="Peptide methionine sulfoxide reductase"/>
    <property type="match status" value="1"/>
</dbReference>
<evidence type="ECO:0000256" key="2">
    <source>
        <dbReference type="ARBA" id="ARBA00022723"/>
    </source>
</evidence>
<evidence type="ECO:0000256" key="5">
    <source>
        <dbReference type="ARBA" id="ARBA00048488"/>
    </source>
</evidence>
<dbReference type="EC" id="1.8.4.12" evidence="6"/>
<dbReference type="InterPro" id="IPR028427">
    <property type="entry name" value="Met_Sox_Rdtase_MsrB"/>
</dbReference>
<keyword evidence="2 6" id="KW-0479">Metal-binding</keyword>
<dbReference type="GO" id="GO:0033743">
    <property type="term" value="F:peptide-methionine (R)-S-oxide reductase activity"/>
    <property type="evidence" value="ECO:0007669"/>
    <property type="project" value="UniProtKB-UniRule"/>
</dbReference>
<evidence type="ECO:0000313" key="9">
    <source>
        <dbReference type="Proteomes" id="UP000282977"/>
    </source>
</evidence>
<dbReference type="OrthoDB" id="9785497at2"/>
<accession>A0A437JDC9</accession>
<proteinExistence type="inferred from homology"/>
<feature type="domain" description="MsrB" evidence="7">
    <location>
        <begin position="8"/>
        <end position="130"/>
    </location>
</feature>
<reference evidence="8 9" key="1">
    <citation type="submission" date="2019-01" db="EMBL/GenBank/DDBJ databases">
        <authorList>
            <person name="Chen W.-M."/>
        </authorList>
    </citation>
    <scope>NUCLEOTIDE SEQUENCE [LARGE SCALE GENOMIC DNA]</scope>
    <source>
        <strain evidence="8 9">TLA-22</strain>
    </source>
</reference>
<feature type="binding site" evidence="6">
    <location>
        <position position="96"/>
    </location>
    <ligand>
        <name>Zn(2+)</name>
        <dbReference type="ChEBI" id="CHEBI:29105"/>
    </ligand>
</feature>
<evidence type="ECO:0000256" key="4">
    <source>
        <dbReference type="ARBA" id="ARBA00023002"/>
    </source>
</evidence>
<comment type="caution">
    <text evidence="8">The sequence shown here is derived from an EMBL/GenBank/DDBJ whole genome shotgun (WGS) entry which is preliminary data.</text>
</comment>
<evidence type="ECO:0000256" key="1">
    <source>
        <dbReference type="ARBA" id="ARBA00007174"/>
    </source>
</evidence>
<keyword evidence="3 6" id="KW-0862">Zinc</keyword>
<feature type="binding site" evidence="6">
    <location>
        <position position="47"/>
    </location>
    <ligand>
        <name>Zn(2+)</name>
        <dbReference type="ChEBI" id="CHEBI:29105"/>
    </ligand>
</feature>
<dbReference type="HAMAP" id="MF_01400">
    <property type="entry name" value="MsrB"/>
    <property type="match status" value="1"/>
</dbReference>
<sequence length="134" mass="14731">MEKLHLTDAEWRQRLSPEQYHILREAGTERAFTGALNANKKDGVYYCAGCGAELFDAAEKYDSGSGWPSFTAPVDADAVEEVEDVSHGMRRIEVRCATCDGHLGHVFPDGPGITGMRYCMNSASLDFKPRDEGA</sequence>
<keyword evidence="9" id="KW-1185">Reference proteome</keyword>
<dbReference type="AlphaFoldDB" id="A0A437JDC9"/>
<name>A0A437JDC9_9SPHN</name>
<dbReference type="InterPro" id="IPR011057">
    <property type="entry name" value="Mss4-like_sf"/>
</dbReference>
<evidence type="ECO:0000256" key="6">
    <source>
        <dbReference type="HAMAP-Rule" id="MF_01400"/>
    </source>
</evidence>
<dbReference type="GO" id="GO:0008270">
    <property type="term" value="F:zinc ion binding"/>
    <property type="evidence" value="ECO:0007669"/>
    <property type="project" value="UniProtKB-UniRule"/>
</dbReference>
<dbReference type="SUPFAM" id="SSF51316">
    <property type="entry name" value="Mss4-like"/>
    <property type="match status" value="1"/>
</dbReference>
<feature type="binding site" evidence="6">
    <location>
        <position position="50"/>
    </location>
    <ligand>
        <name>Zn(2+)</name>
        <dbReference type="ChEBI" id="CHEBI:29105"/>
    </ligand>
</feature>
<evidence type="ECO:0000259" key="7">
    <source>
        <dbReference type="PROSITE" id="PS51790"/>
    </source>
</evidence>
<comment type="cofactor">
    <cofactor evidence="6">
        <name>Zn(2+)</name>
        <dbReference type="ChEBI" id="CHEBI:29105"/>
    </cofactor>
    <text evidence="6">Binds 1 zinc ion per subunit. The zinc ion is important for the structural integrity of the protein.</text>
</comment>
<dbReference type="EMBL" id="RZUL01000001">
    <property type="protein sequence ID" value="RVT43632.1"/>
    <property type="molecule type" value="Genomic_DNA"/>
</dbReference>
<dbReference type="RefSeq" id="WP_127689172.1">
    <property type="nucleotide sequence ID" value="NZ_RZUL01000001.1"/>
</dbReference>
<dbReference type="GO" id="GO:0006979">
    <property type="term" value="P:response to oxidative stress"/>
    <property type="evidence" value="ECO:0007669"/>
    <property type="project" value="InterPro"/>
</dbReference>
<dbReference type="NCBIfam" id="TIGR00357">
    <property type="entry name" value="peptide-methionine (R)-S-oxide reductase MsrB"/>
    <property type="match status" value="1"/>
</dbReference>
<feature type="binding site" evidence="6">
    <location>
        <position position="99"/>
    </location>
    <ligand>
        <name>Zn(2+)</name>
        <dbReference type="ChEBI" id="CHEBI:29105"/>
    </ligand>
</feature>
<dbReference type="GO" id="GO:0030091">
    <property type="term" value="P:protein repair"/>
    <property type="evidence" value="ECO:0007669"/>
    <property type="project" value="InterPro"/>
</dbReference>